<evidence type="ECO:0000313" key="12">
    <source>
        <dbReference type="Proteomes" id="UP000470404"/>
    </source>
</evidence>
<evidence type="ECO:0000256" key="5">
    <source>
        <dbReference type="ARBA" id="ARBA00022989"/>
    </source>
</evidence>
<dbReference type="STRING" id="112413.SAMN05421854_10261"/>
<dbReference type="PANTHER" id="PTHR42718:SF47">
    <property type="entry name" value="METHYL VIOLOGEN RESISTANCE PROTEIN SMVA"/>
    <property type="match status" value="1"/>
</dbReference>
<evidence type="ECO:0000256" key="2">
    <source>
        <dbReference type="ARBA" id="ARBA00022448"/>
    </source>
</evidence>
<dbReference type="EMBL" id="JAAGNC010000061">
    <property type="protein sequence ID" value="NEC55892.1"/>
    <property type="molecule type" value="Genomic_DNA"/>
</dbReference>
<evidence type="ECO:0000259" key="8">
    <source>
        <dbReference type="PROSITE" id="PS50850"/>
    </source>
</evidence>
<sequence length="431" mass="43180">MASTRVEPRRGLVLIPLLAGVLGGSLALGMVTTALPRIADELRVSAPARAWIVDGYPLALAVAMVGAARAGDRYGRKRVLLLGVSASAVLNAVAAAAAGSALLIVCRGLLGVASAVILAGVVGTIGSLFSGRDLAFANGMWVTVLGAGNALGPVVGGLLTEGPGWRWVFLALVPLAVLTIALAVWLLPESVGQAAAGWEIPSLLWSVAAIGGIVYGLQESTVAPLRGVVCTAAGVLAGMMFVRRQLRLRQPLLQVRLFLRPGFTSAFARIVVSAATAAACLYLVNLELQHTQGQTPIEAGFALAPQAVATAVGGLVAPFSVNWLRSRTSTSIALVIQAVGLAAIPLSHTVAPVALVGFGYGAIGTLATTALFEAATAEHAGAAGATQEVGFAIGAGGGVAVFSTIANLGGGTGFAAALIAAGAVTLLTAIR</sequence>
<dbReference type="InterPro" id="IPR020846">
    <property type="entry name" value="MFS_dom"/>
</dbReference>
<evidence type="ECO:0000313" key="11">
    <source>
        <dbReference type="Proteomes" id="UP000199137"/>
    </source>
</evidence>
<feature type="transmembrane region" description="Helical" evidence="7">
    <location>
        <begin position="389"/>
        <end position="406"/>
    </location>
</feature>
<evidence type="ECO:0000256" key="1">
    <source>
        <dbReference type="ARBA" id="ARBA00004651"/>
    </source>
</evidence>
<feature type="transmembrane region" description="Helical" evidence="7">
    <location>
        <begin position="165"/>
        <end position="188"/>
    </location>
</feature>
<keyword evidence="2" id="KW-0813">Transport</keyword>
<dbReference type="PANTHER" id="PTHR42718">
    <property type="entry name" value="MAJOR FACILITATOR SUPERFAMILY MULTIDRUG TRANSPORTER MFSC"/>
    <property type="match status" value="1"/>
</dbReference>
<comment type="subcellular location">
    <subcellularLocation>
        <location evidence="1">Cell membrane</location>
        <topology evidence="1">Multi-pass membrane protein</topology>
    </subcellularLocation>
</comment>
<keyword evidence="12" id="KW-1185">Reference proteome</keyword>
<feature type="transmembrane region" description="Helical" evidence="7">
    <location>
        <begin position="48"/>
        <end position="67"/>
    </location>
</feature>
<reference evidence="9 12" key="2">
    <citation type="submission" date="2020-01" db="EMBL/GenBank/DDBJ databases">
        <title>Insect and environment-associated Actinomycetes.</title>
        <authorList>
            <person name="Currrie C."/>
            <person name="Chevrette M."/>
            <person name="Carlson C."/>
            <person name="Stubbendieck R."/>
            <person name="Wendt-Pienkowski E."/>
        </authorList>
    </citation>
    <scope>NUCLEOTIDE SEQUENCE [LARGE SCALE GENOMIC DNA]</scope>
    <source>
        <strain evidence="9 12">SID8386</strain>
    </source>
</reference>
<feature type="transmembrane region" description="Helical" evidence="7">
    <location>
        <begin position="200"/>
        <end position="217"/>
    </location>
</feature>
<reference evidence="10 11" key="1">
    <citation type="submission" date="2016-10" db="EMBL/GenBank/DDBJ databases">
        <authorList>
            <person name="de Groot N.N."/>
        </authorList>
    </citation>
    <scope>NUCLEOTIDE SEQUENCE [LARGE SCALE GENOMIC DNA]</scope>
    <source>
        <strain evidence="10 11">DSM 44637</strain>
    </source>
</reference>
<feature type="transmembrane region" description="Helical" evidence="7">
    <location>
        <begin position="412"/>
        <end position="430"/>
    </location>
</feature>
<feature type="transmembrane region" description="Helical" evidence="7">
    <location>
        <begin position="79"/>
        <end position="103"/>
    </location>
</feature>
<feature type="transmembrane region" description="Helical" evidence="7">
    <location>
        <begin position="357"/>
        <end position="377"/>
    </location>
</feature>
<feature type="transmembrane region" description="Helical" evidence="7">
    <location>
        <begin position="331"/>
        <end position="351"/>
    </location>
</feature>
<dbReference type="Proteomes" id="UP000199137">
    <property type="component" value="Unassembled WGS sequence"/>
</dbReference>
<dbReference type="RefSeq" id="WP_067580905.1">
    <property type="nucleotide sequence ID" value="NZ_FOWC01000002.1"/>
</dbReference>
<dbReference type="GO" id="GO:0005886">
    <property type="term" value="C:plasma membrane"/>
    <property type="evidence" value="ECO:0007669"/>
    <property type="project" value="UniProtKB-SubCell"/>
</dbReference>
<keyword evidence="3" id="KW-1003">Cell membrane</keyword>
<feature type="transmembrane region" description="Helical" evidence="7">
    <location>
        <begin position="263"/>
        <end position="284"/>
    </location>
</feature>
<accession>A0A1I5HTL2</accession>
<evidence type="ECO:0000256" key="7">
    <source>
        <dbReference type="SAM" id="Phobius"/>
    </source>
</evidence>
<feature type="transmembrane region" description="Helical" evidence="7">
    <location>
        <begin position="304"/>
        <end position="324"/>
    </location>
</feature>
<dbReference type="EMBL" id="FOWC01000002">
    <property type="protein sequence ID" value="SFO51489.1"/>
    <property type="molecule type" value="Genomic_DNA"/>
</dbReference>
<dbReference type="Pfam" id="PF07690">
    <property type="entry name" value="MFS_1"/>
    <property type="match status" value="1"/>
</dbReference>
<dbReference type="InterPro" id="IPR036259">
    <property type="entry name" value="MFS_trans_sf"/>
</dbReference>
<evidence type="ECO:0000256" key="4">
    <source>
        <dbReference type="ARBA" id="ARBA00022692"/>
    </source>
</evidence>
<feature type="transmembrane region" description="Helical" evidence="7">
    <location>
        <begin position="12"/>
        <end position="36"/>
    </location>
</feature>
<organism evidence="10 11">
    <name type="scientific">Amycolatopsis rubida</name>
    <dbReference type="NCBI Taxonomy" id="112413"/>
    <lineage>
        <taxon>Bacteria</taxon>
        <taxon>Bacillati</taxon>
        <taxon>Actinomycetota</taxon>
        <taxon>Actinomycetes</taxon>
        <taxon>Pseudonocardiales</taxon>
        <taxon>Pseudonocardiaceae</taxon>
        <taxon>Amycolatopsis</taxon>
    </lineage>
</organism>
<name>A0A1I5HTL2_9PSEU</name>
<dbReference type="Proteomes" id="UP000470404">
    <property type="component" value="Unassembled WGS sequence"/>
</dbReference>
<evidence type="ECO:0000256" key="3">
    <source>
        <dbReference type="ARBA" id="ARBA00022475"/>
    </source>
</evidence>
<evidence type="ECO:0000313" key="9">
    <source>
        <dbReference type="EMBL" id="NEC55892.1"/>
    </source>
</evidence>
<keyword evidence="4 7" id="KW-0812">Transmembrane</keyword>
<dbReference type="Gene3D" id="1.20.1250.20">
    <property type="entry name" value="MFS general substrate transporter like domains"/>
    <property type="match status" value="1"/>
</dbReference>
<keyword evidence="5 7" id="KW-1133">Transmembrane helix</keyword>
<feature type="transmembrane region" description="Helical" evidence="7">
    <location>
        <begin position="141"/>
        <end position="159"/>
    </location>
</feature>
<gene>
    <name evidence="9" type="ORF">G3I59_09900</name>
    <name evidence="10" type="ORF">SAMN05421854_10261</name>
</gene>
<evidence type="ECO:0000313" key="10">
    <source>
        <dbReference type="EMBL" id="SFO51489.1"/>
    </source>
</evidence>
<dbReference type="OrthoDB" id="9812221at2"/>
<evidence type="ECO:0000256" key="6">
    <source>
        <dbReference type="ARBA" id="ARBA00023136"/>
    </source>
</evidence>
<dbReference type="InterPro" id="IPR011701">
    <property type="entry name" value="MFS"/>
</dbReference>
<feature type="domain" description="Major facilitator superfamily (MFS) profile" evidence="8">
    <location>
        <begin position="13"/>
        <end position="431"/>
    </location>
</feature>
<dbReference type="SUPFAM" id="SSF103473">
    <property type="entry name" value="MFS general substrate transporter"/>
    <property type="match status" value="1"/>
</dbReference>
<dbReference type="PROSITE" id="PS50850">
    <property type="entry name" value="MFS"/>
    <property type="match status" value="1"/>
</dbReference>
<proteinExistence type="predicted"/>
<dbReference type="GO" id="GO:0022857">
    <property type="term" value="F:transmembrane transporter activity"/>
    <property type="evidence" value="ECO:0007669"/>
    <property type="project" value="InterPro"/>
</dbReference>
<feature type="transmembrane region" description="Helical" evidence="7">
    <location>
        <begin position="223"/>
        <end position="242"/>
    </location>
</feature>
<keyword evidence="6 7" id="KW-0472">Membrane</keyword>
<protein>
    <submittedName>
        <fullName evidence="9 10">MFS transporter</fullName>
    </submittedName>
</protein>
<dbReference type="AlphaFoldDB" id="A0A1I5HTL2"/>
<feature type="transmembrane region" description="Helical" evidence="7">
    <location>
        <begin position="109"/>
        <end position="129"/>
    </location>
</feature>